<evidence type="ECO:0000256" key="3">
    <source>
        <dbReference type="ARBA" id="ARBA00022670"/>
    </source>
</evidence>
<evidence type="ECO:0000313" key="8">
    <source>
        <dbReference type="Proteomes" id="UP000887540"/>
    </source>
</evidence>
<dbReference type="AlphaFoldDB" id="A0A914ECD6"/>
<keyword evidence="8" id="KW-1185">Reference proteome</keyword>
<evidence type="ECO:0000256" key="7">
    <source>
        <dbReference type="RuleBase" id="RU361156"/>
    </source>
</evidence>
<dbReference type="GO" id="GO:1904715">
    <property type="term" value="P:negative regulation of chaperone-mediated autophagy"/>
    <property type="evidence" value="ECO:0007669"/>
    <property type="project" value="UniProtKB-ARBA"/>
</dbReference>
<evidence type="ECO:0000256" key="6">
    <source>
        <dbReference type="ARBA" id="ARBA00023180"/>
    </source>
</evidence>
<name>A0A914ECD6_9BILA</name>
<keyword evidence="6" id="KW-0325">Glycoprotein</keyword>
<dbReference type="InterPro" id="IPR029058">
    <property type="entry name" value="AB_hydrolase_fold"/>
</dbReference>
<reference evidence="9" key="1">
    <citation type="submission" date="2022-11" db="UniProtKB">
        <authorList>
            <consortium name="WormBaseParasite"/>
        </authorList>
    </citation>
    <scope>IDENTIFICATION</scope>
</reference>
<keyword evidence="4" id="KW-0732">Signal</keyword>
<dbReference type="InterPro" id="IPR033124">
    <property type="entry name" value="Ser_caboxypep_his_AS"/>
</dbReference>
<dbReference type="GO" id="GO:0031647">
    <property type="term" value="P:regulation of protein stability"/>
    <property type="evidence" value="ECO:0007669"/>
    <property type="project" value="UniProtKB-ARBA"/>
</dbReference>
<keyword evidence="5 7" id="KW-0378">Hydrolase</keyword>
<evidence type="ECO:0000256" key="2">
    <source>
        <dbReference type="ARBA" id="ARBA00022645"/>
    </source>
</evidence>
<proteinExistence type="inferred from homology"/>
<sequence length="441" mass="49483">MVEPYNGFRFARHQYATSSSPVILWLNGGPGCSSLIGMIEENGPFHVKDFGNTVYENVYAWNKVGHVLYMESPQSVGFSYTTDGNFTTDDDTTASNNHNALIDFFTTKFPELKGNDFYITGESYGGIYIPTLAVLVASDTTNFPNFKGVAIGNGMLSYHLQTNTLPHLYFYHALMRQGLYDQVATQCCNGNPYTCDYDNLSGACGNLVDEMLSQADDQDPYNLYAVCYLDDGGNKKTFIRDHMLKRMDKNGNLRPRNKQLGSALPTCAQQNNTVGYLNRQDVRTALHIPSTLPAWAECSNVLNYNRIYFDMTAQIKTLLQKNVRILIYNGDVDTACNVMMNEEFINTLGLTIQGGNVNNRKVWHYNGSLEQMSQCCDYISNVGGYYTKYNGLDFVTVRGSGHFVPQDKPREALQMIYNYVNQLDYSTPVPVSTQPQPLING</sequence>
<dbReference type="Gene3D" id="3.40.50.1820">
    <property type="entry name" value="alpha/beta hydrolase"/>
    <property type="match status" value="1"/>
</dbReference>
<dbReference type="InterPro" id="IPR018202">
    <property type="entry name" value="Ser_caboxypep_ser_AS"/>
</dbReference>
<dbReference type="EC" id="3.4.16.-" evidence="7"/>
<dbReference type="PROSITE" id="PS00560">
    <property type="entry name" value="CARBOXYPEPT_SER_HIS"/>
    <property type="match status" value="1"/>
</dbReference>
<dbReference type="FunFam" id="3.40.50.1820:FF:000335">
    <property type="entry name" value="Carboxypeptidase"/>
    <property type="match status" value="1"/>
</dbReference>
<accession>A0A914ECD6</accession>
<dbReference type="PANTHER" id="PTHR11802">
    <property type="entry name" value="SERINE PROTEASE FAMILY S10 SERINE CARBOXYPEPTIDASE"/>
    <property type="match status" value="1"/>
</dbReference>
<dbReference type="PRINTS" id="PR00724">
    <property type="entry name" value="CRBOXYPTASEC"/>
</dbReference>
<comment type="similarity">
    <text evidence="1 7">Belongs to the peptidase S10 family.</text>
</comment>
<dbReference type="GO" id="GO:0006508">
    <property type="term" value="P:proteolysis"/>
    <property type="evidence" value="ECO:0007669"/>
    <property type="project" value="UniProtKB-KW"/>
</dbReference>
<dbReference type="PANTHER" id="PTHR11802:SF113">
    <property type="entry name" value="SERINE CARBOXYPEPTIDASE CTSA-4.1"/>
    <property type="match status" value="1"/>
</dbReference>
<dbReference type="SUPFAM" id="SSF53474">
    <property type="entry name" value="alpha/beta-Hydrolases"/>
    <property type="match status" value="1"/>
</dbReference>
<evidence type="ECO:0000256" key="1">
    <source>
        <dbReference type="ARBA" id="ARBA00009431"/>
    </source>
</evidence>
<dbReference type="GO" id="GO:0004185">
    <property type="term" value="F:serine-type carboxypeptidase activity"/>
    <property type="evidence" value="ECO:0007669"/>
    <property type="project" value="UniProtKB-UniRule"/>
</dbReference>
<keyword evidence="2 7" id="KW-0121">Carboxypeptidase</keyword>
<evidence type="ECO:0000256" key="4">
    <source>
        <dbReference type="ARBA" id="ARBA00022729"/>
    </source>
</evidence>
<dbReference type="InterPro" id="IPR001563">
    <property type="entry name" value="Peptidase_S10"/>
</dbReference>
<evidence type="ECO:0000256" key="5">
    <source>
        <dbReference type="ARBA" id="ARBA00022801"/>
    </source>
</evidence>
<dbReference type="Pfam" id="PF00450">
    <property type="entry name" value="Peptidase_S10"/>
    <property type="match status" value="1"/>
</dbReference>
<dbReference type="WBParaSite" id="ACRNAN_scaffold7216.g10392.t1">
    <property type="protein sequence ID" value="ACRNAN_scaffold7216.g10392.t1"/>
    <property type="gene ID" value="ACRNAN_scaffold7216.g10392"/>
</dbReference>
<dbReference type="PROSITE" id="PS00131">
    <property type="entry name" value="CARBOXYPEPT_SER_SER"/>
    <property type="match status" value="1"/>
</dbReference>
<evidence type="ECO:0000313" key="9">
    <source>
        <dbReference type="WBParaSite" id="ACRNAN_scaffold7216.g10392.t1"/>
    </source>
</evidence>
<dbReference type="Proteomes" id="UP000887540">
    <property type="component" value="Unplaced"/>
</dbReference>
<keyword evidence="3 7" id="KW-0645">Protease</keyword>
<organism evidence="8 9">
    <name type="scientific">Acrobeloides nanus</name>
    <dbReference type="NCBI Taxonomy" id="290746"/>
    <lineage>
        <taxon>Eukaryota</taxon>
        <taxon>Metazoa</taxon>
        <taxon>Ecdysozoa</taxon>
        <taxon>Nematoda</taxon>
        <taxon>Chromadorea</taxon>
        <taxon>Rhabditida</taxon>
        <taxon>Tylenchina</taxon>
        <taxon>Cephalobomorpha</taxon>
        <taxon>Cephaloboidea</taxon>
        <taxon>Cephalobidae</taxon>
        <taxon>Acrobeloides</taxon>
    </lineage>
</organism>
<protein>
    <recommendedName>
        <fullName evidence="7">Carboxypeptidase</fullName>
        <ecNumber evidence="7">3.4.16.-</ecNumber>
    </recommendedName>
</protein>